<evidence type="ECO:0000313" key="3">
    <source>
        <dbReference type="Proteomes" id="UP000023152"/>
    </source>
</evidence>
<protein>
    <submittedName>
        <fullName evidence="2">Uncharacterized protein</fullName>
    </submittedName>
</protein>
<evidence type="ECO:0000313" key="2">
    <source>
        <dbReference type="EMBL" id="ETO31850.1"/>
    </source>
</evidence>
<feature type="compositionally biased region" description="Acidic residues" evidence="1">
    <location>
        <begin position="512"/>
        <end position="532"/>
    </location>
</feature>
<gene>
    <name evidence="2" type="ORF">RFI_05267</name>
</gene>
<comment type="caution">
    <text evidence="2">The sequence shown here is derived from an EMBL/GenBank/DDBJ whole genome shotgun (WGS) entry which is preliminary data.</text>
</comment>
<dbReference type="AlphaFoldDB" id="X6NZW0"/>
<evidence type="ECO:0000256" key="1">
    <source>
        <dbReference type="SAM" id="MobiDB-lite"/>
    </source>
</evidence>
<organism evidence="2 3">
    <name type="scientific">Reticulomyxa filosa</name>
    <dbReference type="NCBI Taxonomy" id="46433"/>
    <lineage>
        <taxon>Eukaryota</taxon>
        <taxon>Sar</taxon>
        <taxon>Rhizaria</taxon>
        <taxon>Retaria</taxon>
        <taxon>Foraminifera</taxon>
        <taxon>Monothalamids</taxon>
        <taxon>Reticulomyxidae</taxon>
        <taxon>Reticulomyxa</taxon>
    </lineage>
</organism>
<feature type="region of interest" description="Disordered" evidence="1">
    <location>
        <begin position="507"/>
        <end position="532"/>
    </location>
</feature>
<proteinExistence type="predicted"/>
<name>X6NZW0_RETFI</name>
<sequence length="532" mass="62163">MSNNRVKNKVSSKHVNTNHYLQMDCFCFKIKSLFLRKNLSCDNRAYVVVFTKKNHYHKQRTFLSETTFVFFLKRRHKFFKKKLNFFSIFLELKKKTMALSTQEIEVEYVIYPKDGKKSKFTAVAVSPLKLDAKDPRLQDICIFSQFPLKECERIGTLVYSETKKNEGPLQWKYLCNGKTTDTKNVHLFDIEYLKPYLDLKSAEYAHCPLCKSGIYEEKKEHVEEFDIDTMEQLVQKRDEAKTANDLMLQLFQEQLIVEKACSEKWDPSVNKRRIDLNEKQLIETLQHWQSIKKIDEFRPKLLQSIRTAMEKDISNVVRLILNHSGYNYNSNSNSIISANNSHDMDDERKTELLALVNYGCSVEAYDCVECIFKIQKKLPIEQRPTCLANAIKTGNTDLMELVLNYLKSLDRMFTCDECFAQCIKSDNVTMAKDILLLRWHKPRDEDYQLAERMDNAVWAFLSERRHATAIISTAADSSQDLQWDDEEWDNDDEWADDDAQNNVVVGKQDTAADADFDADADADFETKDDEDF</sequence>
<reference evidence="2 3" key="1">
    <citation type="journal article" date="2013" name="Curr. Biol.">
        <title>The Genome of the Foraminiferan Reticulomyxa filosa.</title>
        <authorList>
            <person name="Glockner G."/>
            <person name="Hulsmann N."/>
            <person name="Schleicher M."/>
            <person name="Noegel A.A."/>
            <person name="Eichinger L."/>
            <person name="Gallinger C."/>
            <person name="Pawlowski J."/>
            <person name="Sierra R."/>
            <person name="Euteneuer U."/>
            <person name="Pillet L."/>
            <person name="Moustafa A."/>
            <person name="Platzer M."/>
            <person name="Groth M."/>
            <person name="Szafranski K."/>
            <person name="Schliwa M."/>
        </authorList>
    </citation>
    <scope>NUCLEOTIDE SEQUENCE [LARGE SCALE GENOMIC DNA]</scope>
</reference>
<accession>X6NZW0</accession>
<keyword evidence="3" id="KW-1185">Reference proteome</keyword>
<dbReference type="Proteomes" id="UP000023152">
    <property type="component" value="Unassembled WGS sequence"/>
</dbReference>
<dbReference type="EMBL" id="ASPP01004646">
    <property type="protein sequence ID" value="ETO31850.1"/>
    <property type="molecule type" value="Genomic_DNA"/>
</dbReference>